<dbReference type="AlphaFoldDB" id="A0A1T4M9D2"/>
<evidence type="ECO:0000313" key="7">
    <source>
        <dbReference type="Proteomes" id="UP000190135"/>
    </source>
</evidence>
<gene>
    <name evidence="6" type="ORF">SAMN05428963_10216</name>
</gene>
<evidence type="ECO:0000256" key="1">
    <source>
        <dbReference type="ARBA" id="ARBA00022692"/>
    </source>
</evidence>
<evidence type="ECO:0000313" key="6">
    <source>
        <dbReference type="EMBL" id="SJZ63398.1"/>
    </source>
</evidence>
<feature type="transmembrane region" description="Helical" evidence="4">
    <location>
        <begin position="372"/>
        <end position="392"/>
    </location>
</feature>
<feature type="transmembrane region" description="Helical" evidence="4">
    <location>
        <begin position="313"/>
        <end position="330"/>
    </location>
</feature>
<evidence type="ECO:0000256" key="3">
    <source>
        <dbReference type="ARBA" id="ARBA00023136"/>
    </source>
</evidence>
<dbReference type="GO" id="GO:0022857">
    <property type="term" value="F:transmembrane transporter activity"/>
    <property type="evidence" value="ECO:0007669"/>
    <property type="project" value="InterPro"/>
</dbReference>
<reference evidence="6 7" key="1">
    <citation type="submission" date="2017-02" db="EMBL/GenBank/DDBJ databases">
        <authorList>
            <person name="Peterson S.W."/>
        </authorList>
    </citation>
    <scope>NUCLEOTIDE SEQUENCE [LARGE SCALE GENOMIC DNA]</scope>
    <source>
        <strain evidence="6 7">USBA 369</strain>
    </source>
</reference>
<dbReference type="PROSITE" id="PS50850">
    <property type="entry name" value="MFS"/>
    <property type="match status" value="1"/>
</dbReference>
<feature type="transmembrane region" description="Helical" evidence="4">
    <location>
        <begin position="144"/>
        <end position="163"/>
    </location>
</feature>
<name>A0A1T4M9D2_9HYPH</name>
<evidence type="ECO:0000256" key="4">
    <source>
        <dbReference type="SAM" id="Phobius"/>
    </source>
</evidence>
<feature type="transmembrane region" description="Helical" evidence="4">
    <location>
        <begin position="58"/>
        <end position="75"/>
    </location>
</feature>
<feature type="transmembrane region" description="Helical" evidence="4">
    <location>
        <begin position="111"/>
        <end position="132"/>
    </location>
</feature>
<feature type="transmembrane region" description="Helical" evidence="4">
    <location>
        <begin position="87"/>
        <end position="105"/>
    </location>
</feature>
<accession>A0A1T4M9D2</accession>
<feature type="transmembrane region" description="Helical" evidence="4">
    <location>
        <begin position="12"/>
        <end position="38"/>
    </location>
</feature>
<dbReference type="CDD" id="cd17324">
    <property type="entry name" value="MFS_NepI_like"/>
    <property type="match status" value="1"/>
</dbReference>
<dbReference type="Proteomes" id="UP000190135">
    <property type="component" value="Unassembled WGS sequence"/>
</dbReference>
<dbReference type="PANTHER" id="PTHR42910:SF1">
    <property type="entry name" value="MAJOR FACILITATOR SUPERFAMILY (MFS) PROFILE DOMAIN-CONTAINING PROTEIN"/>
    <property type="match status" value="1"/>
</dbReference>
<dbReference type="InterPro" id="IPR020846">
    <property type="entry name" value="MFS_dom"/>
</dbReference>
<keyword evidence="2 4" id="KW-1133">Transmembrane helix</keyword>
<dbReference type="InterPro" id="IPR011701">
    <property type="entry name" value="MFS"/>
</dbReference>
<dbReference type="OrthoDB" id="9815356at2"/>
<sequence length="400" mass="41509">MTTQTNLDAHVPHAGGIGAALTVLIAFACGALVANLYYAQPLVSLIGRSANMPAGADSMLVTATQLGYGLGLILLVPLGDILENRRVIVVTMAATVVALIGLAMAPGAGTLFLMMFVVGASSTAAQMLVPLAAHLARSEERGRVVGNVMSGLLGGILLARPLASFLADWIGWRGVFLLSAVIVAATALVCRAVLPQRRPEHSQSYGALLLSMGRLIVEQPLLRRRALFHSAMFCVFTIFWTGAPIILMRAPFDFTATGVAVFALAGVLGIFAAPVAGRLADRGHSRAGTAAAMMTVIAALVIAYFGSSSLSCLVAAAILIDLGVQANLVISQREIYGLAASVRSRLNAVFMAVFFLGGAIGSALTSPVLSALGWHGLILVSLLFPAAALAYFSATELRAR</sequence>
<evidence type="ECO:0000259" key="5">
    <source>
        <dbReference type="PROSITE" id="PS50850"/>
    </source>
</evidence>
<dbReference type="InterPro" id="IPR010916">
    <property type="entry name" value="TonB_box_CS"/>
</dbReference>
<dbReference type="SUPFAM" id="SSF103473">
    <property type="entry name" value="MFS general substrate transporter"/>
    <property type="match status" value="1"/>
</dbReference>
<protein>
    <submittedName>
        <fullName evidence="6">Predicted arabinose efflux permease, MFS family</fullName>
    </submittedName>
</protein>
<dbReference type="Pfam" id="PF07690">
    <property type="entry name" value="MFS_1"/>
    <property type="match status" value="1"/>
</dbReference>
<feature type="transmembrane region" description="Helical" evidence="4">
    <location>
        <begin position="175"/>
        <end position="194"/>
    </location>
</feature>
<dbReference type="EMBL" id="FUXL01000002">
    <property type="protein sequence ID" value="SJZ63398.1"/>
    <property type="molecule type" value="Genomic_DNA"/>
</dbReference>
<dbReference type="Gene3D" id="1.20.1250.20">
    <property type="entry name" value="MFS general substrate transporter like domains"/>
    <property type="match status" value="1"/>
</dbReference>
<feature type="domain" description="Major facilitator superfamily (MFS) profile" evidence="5">
    <location>
        <begin position="19"/>
        <end position="398"/>
    </location>
</feature>
<dbReference type="InterPro" id="IPR036259">
    <property type="entry name" value="MFS_trans_sf"/>
</dbReference>
<keyword evidence="3 4" id="KW-0472">Membrane</keyword>
<organism evidence="6 7">
    <name type="scientific">Consotaella salsifontis</name>
    <dbReference type="NCBI Taxonomy" id="1365950"/>
    <lineage>
        <taxon>Bacteria</taxon>
        <taxon>Pseudomonadati</taxon>
        <taxon>Pseudomonadota</taxon>
        <taxon>Alphaproteobacteria</taxon>
        <taxon>Hyphomicrobiales</taxon>
        <taxon>Aurantimonadaceae</taxon>
        <taxon>Consotaella</taxon>
    </lineage>
</organism>
<keyword evidence="7" id="KW-1185">Reference proteome</keyword>
<feature type="transmembrane region" description="Helical" evidence="4">
    <location>
        <begin position="346"/>
        <end position="366"/>
    </location>
</feature>
<keyword evidence="1 4" id="KW-0812">Transmembrane</keyword>
<feature type="transmembrane region" description="Helical" evidence="4">
    <location>
        <begin position="226"/>
        <end position="248"/>
    </location>
</feature>
<feature type="transmembrane region" description="Helical" evidence="4">
    <location>
        <begin position="254"/>
        <end position="275"/>
    </location>
</feature>
<dbReference type="PROSITE" id="PS00430">
    <property type="entry name" value="TONB_DEPENDENT_REC_1"/>
    <property type="match status" value="1"/>
</dbReference>
<proteinExistence type="predicted"/>
<dbReference type="RefSeq" id="WP_078706734.1">
    <property type="nucleotide sequence ID" value="NZ_FUXL01000002.1"/>
</dbReference>
<dbReference type="STRING" id="1365950.SAMN05428963_10216"/>
<feature type="transmembrane region" description="Helical" evidence="4">
    <location>
        <begin position="287"/>
        <end position="307"/>
    </location>
</feature>
<dbReference type="PANTHER" id="PTHR42910">
    <property type="entry name" value="TRANSPORTER SCO4007-RELATED"/>
    <property type="match status" value="1"/>
</dbReference>
<evidence type="ECO:0000256" key="2">
    <source>
        <dbReference type="ARBA" id="ARBA00022989"/>
    </source>
</evidence>